<proteinExistence type="predicted"/>
<sequence length="235" mass="23949">PGPGPASLTGLALVVVAAQGVQVHSVSLCGFLRDPRVPLPILRPLLLHPRRPRLRSRTRGVAVEPHELRVVHVADGDEAGLPAAGPGHAGVEIPHGVGAWGRGGAETRATLLPARVPGPRVMGPGGGRGLWGRETEKGAADGEARETPVGERRGRETGEGRSGVWTRRGRGGAGWAGLGLGPRRRAFPGGPASHPRGPLAPPPAEAVSSRPRAHQPGSRSGSGPPRAAGGRLGAS</sequence>
<evidence type="ECO:0000313" key="3">
    <source>
        <dbReference type="Ensembl" id="ENSEASP00005053736.1"/>
    </source>
</evidence>
<reference evidence="3" key="2">
    <citation type="submission" date="2025-08" db="UniProtKB">
        <authorList>
            <consortium name="Ensembl"/>
        </authorList>
    </citation>
    <scope>IDENTIFICATION</scope>
</reference>
<reference evidence="3" key="3">
    <citation type="submission" date="2025-09" db="UniProtKB">
        <authorList>
            <consortium name="Ensembl"/>
        </authorList>
    </citation>
    <scope>IDENTIFICATION</scope>
</reference>
<evidence type="ECO:0000256" key="2">
    <source>
        <dbReference type="SAM" id="SignalP"/>
    </source>
</evidence>
<keyword evidence="2" id="KW-0732">Signal</keyword>
<dbReference type="AlphaFoldDB" id="A0A9L0JK74"/>
<evidence type="ECO:0000256" key="1">
    <source>
        <dbReference type="SAM" id="MobiDB-lite"/>
    </source>
</evidence>
<keyword evidence="4" id="KW-1185">Reference proteome</keyword>
<feature type="compositionally biased region" description="Basic and acidic residues" evidence="1">
    <location>
        <begin position="131"/>
        <end position="159"/>
    </location>
</feature>
<feature type="compositionally biased region" description="Low complexity" evidence="1">
    <location>
        <begin position="216"/>
        <end position="229"/>
    </location>
</feature>
<dbReference type="Proteomes" id="UP000694387">
    <property type="component" value="Chromosome 8"/>
</dbReference>
<name>A0A9L0JK74_EQUAS</name>
<feature type="chain" id="PRO_5040290855" evidence="2">
    <location>
        <begin position="21"/>
        <end position="235"/>
    </location>
</feature>
<dbReference type="Ensembl" id="ENSEAST00005043056.1">
    <property type="protein sequence ID" value="ENSEASP00005053736.1"/>
    <property type="gene ID" value="ENSEASG00005028930.1"/>
</dbReference>
<feature type="compositionally biased region" description="Gly residues" evidence="1">
    <location>
        <begin position="171"/>
        <end position="180"/>
    </location>
</feature>
<evidence type="ECO:0000313" key="4">
    <source>
        <dbReference type="Proteomes" id="UP000694387"/>
    </source>
</evidence>
<feature type="region of interest" description="Disordered" evidence="1">
    <location>
        <begin position="115"/>
        <end position="235"/>
    </location>
</feature>
<dbReference type="GeneTree" id="ENSGT00860000135184"/>
<organism evidence="3 4">
    <name type="scientific">Equus asinus</name>
    <name type="common">Donkey</name>
    <name type="synonym">Equus africanus asinus</name>
    <dbReference type="NCBI Taxonomy" id="9793"/>
    <lineage>
        <taxon>Eukaryota</taxon>
        <taxon>Metazoa</taxon>
        <taxon>Chordata</taxon>
        <taxon>Craniata</taxon>
        <taxon>Vertebrata</taxon>
        <taxon>Euteleostomi</taxon>
        <taxon>Mammalia</taxon>
        <taxon>Eutheria</taxon>
        <taxon>Laurasiatheria</taxon>
        <taxon>Perissodactyla</taxon>
        <taxon>Equidae</taxon>
        <taxon>Equus</taxon>
    </lineage>
</organism>
<feature type="signal peptide" evidence="2">
    <location>
        <begin position="1"/>
        <end position="20"/>
    </location>
</feature>
<accession>A0A9L0JK74</accession>
<reference evidence="3 4" key="1">
    <citation type="journal article" date="2020" name="Nat. Commun.">
        <title>Donkey genomes provide new insights into domestication and selection for coat color.</title>
        <authorList>
            <person name="Wang"/>
            <person name="C."/>
            <person name="Li"/>
            <person name="H."/>
            <person name="Guo"/>
            <person name="Y."/>
            <person name="Huang"/>
            <person name="J."/>
            <person name="Sun"/>
            <person name="Y."/>
            <person name="Min"/>
            <person name="J."/>
            <person name="Wang"/>
            <person name="J."/>
            <person name="Fang"/>
            <person name="X."/>
            <person name="Zhao"/>
            <person name="Z."/>
            <person name="Wang"/>
            <person name="S."/>
            <person name="Zhang"/>
            <person name="Y."/>
            <person name="Liu"/>
            <person name="Q."/>
            <person name="Jiang"/>
            <person name="Q."/>
            <person name="Wang"/>
            <person name="X."/>
            <person name="Guo"/>
            <person name="Y."/>
            <person name="Yang"/>
            <person name="C."/>
            <person name="Wang"/>
            <person name="Y."/>
            <person name="Tian"/>
            <person name="F."/>
            <person name="Zhuang"/>
            <person name="G."/>
            <person name="Fan"/>
            <person name="Y."/>
            <person name="Gao"/>
            <person name="Q."/>
            <person name="Li"/>
            <person name="Y."/>
            <person name="Ju"/>
            <person name="Z."/>
            <person name="Li"/>
            <person name="J."/>
            <person name="Li"/>
            <person name="R."/>
            <person name="Hou"/>
            <person name="M."/>
            <person name="Yang"/>
            <person name="G."/>
            <person name="Liu"/>
            <person name="G."/>
            <person name="Liu"/>
            <person name="W."/>
            <person name="Guo"/>
            <person name="J."/>
            <person name="Pan"/>
            <person name="S."/>
            <person name="Fan"/>
            <person name="G."/>
            <person name="Zhang"/>
            <person name="W."/>
            <person name="Zhang"/>
            <person name="R."/>
            <person name="Yu"/>
            <person name="J."/>
            <person name="Zhang"/>
            <person name="X."/>
            <person name="Yin"/>
            <person name="Q."/>
            <person name="Ji"/>
            <person name="C."/>
            <person name="Jin"/>
            <person name="Y."/>
            <person name="Yue"/>
            <person name="G."/>
            <person name="Liu"/>
            <person name="M."/>
            <person name="Xu"/>
            <person name="J."/>
            <person name="Liu"/>
            <person name="S."/>
            <person name="Jordana"/>
            <person name="J."/>
            <person name="Noce"/>
            <person name="A."/>
            <person name="Amills"/>
            <person name="M."/>
            <person name="Wu"/>
            <person name="D.D."/>
            <person name="Li"/>
            <person name="S."/>
            <person name="Zhou"/>
            <person name="X. and Zhong"/>
            <person name="J."/>
        </authorList>
    </citation>
    <scope>NUCLEOTIDE SEQUENCE [LARGE SCALE GENOMIC DNA]</scope>
</reference>
<protein>
    <submittedName>
        <fullName evidence="3">Uncharacterized protein</fullName>
    </submittedName>
</protein>